<dbReference type="HOGENOM" id="CLU_006557_2_0_4"/>
<keyword evidence="8 10" id="KW-0120">Carbon dioxide fixation</keyword>
<dbReference type="OrthoDB" id="9768133at2"/>
<protein>
    <recommendedName>
        <fullName evidence="5 10">Phosphoenolpyruvate carboxylase</fullName>
        <shortName evidence="10">PEPC</shortName>
        <shortName evidence="10">PEPCase</shortName>
        <ecNumber evidence="4 10">4.1.1.31</ecNumber>
    </recommendedName>
</protein>
<dbReference type="Pfam" id="PF00311">
    <property type="entry name" value="PEPcase"/>
    <property type="match status" value="1"/>
</dbReference>
<dbReference type="GO" id="GO:0008964">
    <property type="term" value="F:phosphoenolpyruvate carboxylase activity"/>
    <property type="evidence" value="ECO:0007669"/>
    <property type="project" value="UniProtKB-UniRule"/>
</dbReference>
<dbReference type="PRINTS" id="PR00150">
    <property type="entry name" value="PEPCARBXLASE"/>
</dbReference>
<evidence type="ECO:0000256" key="7">
    <source>
        <dbReference type="ARBA" id="ARBA00023239"/>
    </source>
</evidence>
<dbReference type="KEGG" id="sdr:SCD_n02039"/>
<comment type="function">
    <text evidence="2 10">Forms oxaloacetate, a four-carbon dicarboxylic acid source for the tricarboxylic acid cycle.</text>
</comment>
<keyword evidence="13" id="KW-0670">Pyruvate</keyword>
<comment type="similarity">
    <text evidence="3 10">Belongs to the PEPCase type 1 family.</text>
</comment>
<comment type="subunit">
    <text evidence="10">Homotetramer.</text>
</comment>
<dbReference type="eggNOG" id="COG2352">
    <property type="taxonomic scope" value="Bacteria"/>
</dbReference>
<dbReference type="InterPro" id="IPR033129">
    <property type="entry name" value="PEPCASE_His_AS"/>
</dbReference>
<dbReference type="STRING" id="1163617.SCD_n02039"/>
<dbReference type="SUPFAM" id="SSF51621">
    <property type="entry name" value="Phosphoenolpyruvate/pyruvate domain"/>
    <property type="match status" value="1"/>
</dbReference>
<dbReference type="EC" id="4.1.1.31" evidence="4 10"/>
<evidence type="ECO:0000256" key="9">
    <source>
        <dbReference type="ARBA" id="ARBA00048995"/>
    </source>
</evidence>
<accession>S6AAH1</accession>
<reference evidence="13 14" key="1">
    <citation type="journal article" date="2012" name="Appl. Environ. Microbiol.">
        <title>Draft genome sequence of a psychrotolerant sulfur-oxidizing bacterium, Sulfuricella denitrificans skB26, and proteomic insights into cold adaptation.</title>
        <authorList>
            <person name="Watanabe T."/>
            <person name="Kojima H."/>
            <person name="Fukui M."/>
        </authorList>
    </citation>
    <scope>NUCLEOTIDE SEQUENCE [LARGE SCALE GENOMIC DNA]</scope>
    <source>
        <strain evidence="14">skB26</strain>
    </source>
</reference>
<keyword evidence="6 10" id="KW-0460">Magnesium</keyword>
<dbReference type="RefSeq" id="WP_009205045.1">
    <property type="nucleotide sequence ID" value="NC_022357.1"/>
</dbReference>
<evidence type="ECO:0000256" key="4">
    <source>
        <dbReference type="ARBA" id="ARBA00012305"/>
    </source>
</evidence>
<evidence type="ECO:0000256" key="2">
    <source>
        <dbReference type="ARBA" id="ARBA00003670"/>
    </source>
</evidence>
<dbReference type="InterPro" id="IPR015813">
    <property type="entry name" value="Pyrv/PenolPyrv_kinase-like_dom"/>
</dbReference>
<dbReference type="PANTHER" id="PTHR30523">
    <property type="entry name" value="PHOSPHOENOLPYRUVATE CARBOXYLASE"/>
    <property type="match status" value="1"/>
</dbReference>
<feature type="active site" evidence="10 11">
    <location>
        <position position="145"/>
    </location>
</feature>
<evidence type="ECO:0000256" key="5">
    <source>
        <dbReference type="ARBA" id="ARBA00022419"/>
    </source>
</evidence>
<evidence type="ECO:0000256" key="11">
    <source>
        <dbReference type="PROSITE-ProRule" id="PRU10111"/>
    </source>
</evidence>
<evidence type="ECO:0000256" key="3">
    <source>
        <dbReference type="ARBA" id="ARBA00008346"/>
    </source>
</evidence>
<dbReference type="EMBL" id="AP013066">
    <property type="protein sequence ID" value="BAN35850.1"/>
    <property type="molecule type" value="Genomic_DNA"/>
</dbReference>
<evidence type="ECO:0000256" key="1">
    <source>
        <dbReference type="ARBA" id="ARBA00001946"/>
    </source>
</evidence>
<keyword evidence="14" id="KW-1185">Reference proteome</keyword>
<comment type="catalytic activity">
    <reaction evidence="9 10">
        <text>oxaloacetate + phosphate = phosphoenolpyruvate + hydrogencarbonate</text>
        <dbReference type="Rhea" id="RHEA:28370"/>
        <dbReference type="ChEBI" id="CHEBI:16452"/>
        <dbReference type="ChEBI" id="CHEBI:17544"/>
        <dbReference type="ChEBI" id="CHEBI:43474"/>
        <dbReference type="ChEBI" id="CHEBI:58702"/>
        <dbReference type="EC" id="4.1.1.31"/>
    </reaction>
</comment>
<name>S6AAH1_SULDS</name>
<evidence type="ECO:0000256" key="6">
    <source>
        <dbReference type="ARBA" id="ARBA00022842"/>
    </source>
</evidence>
<feature type="active site" evidence="10 12">
    <location>
        <position position="592"/>
    </location>
</feature>
<dbReference type="GO" id="GO:0006107">
    <property type="term" value="P:oxaloacetate metabolic process"/>
    <property type="evidence" value="ECO:0007669"/>
    <property type="project" value="UniProtKB-UniRule"/>
</dbReference>
<dbReference type="AlphaFoldDB" id="S6AAH1"/>
<evidence type="ECO:0000256" key="12">
    <source>
        <dbReference type="PROSITE-ProRule" id="PRU10112"/>
    </source>
</evidence>
<evidence type="ECO:0000256" key="10">
    <source>
        <dbReference type="HAMAP-Rule" id="MF_00595"/>
    </source>
</evidence>
<sequence>MFRTPSDTQLRARVKLLGNLLGNVLRPLEDGRVLEAVEALRKGYIRLHKEDSPTSRRRLEKLIKSLDAETLTHVVRAFSIYFSLVNLAEESFQHQTRRAQVRLGGPLWNGSFDATLRGFRAQGISAAELQTLLDQAAYIPVFTAHPTESKRRTVMEHLRRIFLTTEQLDDTRTGKDRRLELVSQLEGQIQILWKTDEVRSNKPQVRDEIKNGLFYFRESLFKAVPETYRYLEKAIDRVYGPELTAGQRIRVPNILRFGSWIGGDRDGNPFVTPDTTVLALRLQKREVLRYYLSEVVNLSHVLTHSKRLCTISAPMAASLAQDEQRFAAVFGDYPQHFGQEPYRRKLYLMRYRLQHNLNAVDALIEGRSGTPFVDSYPSEQEFLADLTLMRDSLISHGDHTAAHGELQDLIRNTETFGFYLVHLDIRQESTRHTEAVAELLAQQPGLPDYSSLSEVQRLELLGDLIGRTQNFSISREPLSETSRETFEVFEVMARMRHEISPQAFGSYVISMTHAASHVMEVMFLASLAGLAGHNNNGWFCHIGISPLFETIVDLEHIQPVMTALLDNPAYAALLGCYGNLQEVMIGYSDSAKDGGILASAWSLYEAQTQITALARARGIECRLFHGRGGTVGRGGGPTHEAILSQPEGTVRGQIKFTEQGEVLSFKYSNAETAVYELSMGMTGLLKASTSLIREQKQNRADFLGVMDKLAEDGETTFRGLTDRTPGFIDYFYEVTPLTEIGLLNIGSRPSHRKKGDRSKASVRAIAWVFGWAQSRHTLPAWFGIGTALQVWRSNDPQRLATLQRMYREWPFFRALLGNTQMALFKADMGIAARYAELAENTETADAIYQTISDEYHRTVTEVLSIADATSLMQETPQLALSLARRNPYLDPLNHIQVLLLQRCRDESLPQVERDRWLSSLLRSINAIAGGLRNTG</sequence>
<dbReference type="Proteomes" id="UP000015559">
    <property type="component" value="Chromosome"/>
</dbReference>
<evidence type="ECO:0000313" key="14">
    <source>
        <dbReference type="Proteomes" id="UP000015559"/>
    </source>
</evidence>
<evidence type="ECO:0000313" key="13">
    <source>
        <dbReference type="EMBL" id="BAN35850.1"/>
    </source>
</evidence>
<dbReference type="PROSITE" id="PS00781">
    <property type="entry name" value="PEPCASE_1"/>
    <property type="match status" value="1"/>
</dbReference>
<dbReference type="GO" id="GO:0006099">
    <property type="term" value="P:tricarboxylic acid cycle"/>
    <property type="evidence" value="ECO:0007669"/>
    <property type="project" value="InterPro"/>
</dbReference>
<dbReference type="GO" id="GO:0000287">
    <property type="term" value="F:magnesium ion binding"/>
    <property type="evidence" value="ECO:0007669"/>
    <property type="project" value="UniProtKB-UniRule"/>
</dbReference>
<dbReference type="InterPro" id="IPR018129">
    <property type="entry name" value="PEP_COase_Lys_AS"/>
</dbReference>
<comment type="cofactor">
    <cofactor evidence="1 10">
        <name>Mg(2+)</name>
        <dbReference type="ChEBI" id="CHEBI:18420"/>
    </cofactor>
</comment>
<dbReference type="HAMAP" id="MF_00595">
    <property type="entry name" value="PEPcase_type1"/>
    <property type="match status" value="1"/>
</dbReference>
<keyword evidence="7 10" id="KW-0456">Lyase</keyword>
<organism evidence="13 14">
    <name type="scientific">Sulfuricella denitrificans (strain DSM 22764 / NBRC 105220 / skB26)</name>
    <dbReference type="NCBI Taxonomy" id="1163617"/>
    <lineage>
        <taxon>Bacteria</taxon>
        <taxon>Pseudomonadati</taxon>
        <taxon>Pseudomonadota</taxon>
        <taxon>Betaproteobacteria</taxon>
        <taxon>Nitrosomonadales</taxon>
        <taxon>Sulfuricellaceae</taxon>
        <taxon>Sulfuricella</taxon>
    </lineage>
</organism>
<gene>
    <name evidence="10" type="primary">ppc</name>
    <name evidence="13" type="ORF">SCD_n02039</name>
</gene>
<evidence type="ECO:0000256" key="8">
    <source>
        <dbReference type="ARBA" id="ARBA00023300"/>
    </source>
</evidence>
<dbReference type="GO" id="GO:0015977">
    <property type="term" value="P:carbon fixation"/>
    <property type="evidence" value="ECO:0007669"/>
    <property type="project" value="UniProtKB-UniRule"/>
</dbReference>
<dbReference type="PROSITE" id="PS00393">
    <property type="entry name" value="PEPCASE_2"/>
    <property type="match status" value="1"/>
</dbReference>
<proteinExistence type="inferred from homology"/>
<dbReference type="PANTHER" id="PTHR30523:SF46">
    <property type="entry name" value="PHOSPHOENOLPYRUVATE CARBOXYLASE"/>
    <property type="match status" value="1"/>
</dbReference>
<dbReference type="Gene3D" id="1.20.1440.90">
    <property type="entry name" value="Phosphoenolpyruvate/pyruvate domain"/>
    <property type="match status" value="1"/>
</dbReference>
<dbReference type="InterPro" id="IPR021135">
    <property type="entry name" value="PEP_COase"/>
</dbReference>
<dbReference type="GO" id="GO:0005829">
    <property type="term" value="C:cytosol"/>
    <property type="evidence" value="ECO:0007669"/>
    <property type="project" value="TreeGrafter"/>
</dbReference>
<dbReference type="InterPro" id="IPR022805">
    <property type="entry name" value="PEP_COase_bac/pln-type"/>
</dbReference>
<dbReference type="NCBIfam" id="NF000584">
    <property type="entry name" value="PRK00009.1"/>
    <property type="match status" value="1"/>
</dbReference>